<keyword evidence="2" id="KW-0812">Transmembrane</keyword>
<feature type="compositionally biased region" description="Basic and acidic residues" evidence="1">
    <location>
        <begin position="271"/>
        <end position="291"/>
    </location>
</feature>
<protein>
    <recommendedName>
        <fullName evidence="5">DUF3068 domain-containing protein</fullName>
    </recommendedName>
</protein>
<organism evidence="3 4">
    <name type="scientific">Gleimia hominis</name>
    <dbReference type="NCBI Taxonomy" id="595468"/>
    <lineage>
        <taxon>Bacteria</taxon>
        <taxon>Bacillati</taxon>
        <taxon>Actinomycetota</taxon>
        <taxon>Actinomycetes</taxon>
        <taxon>Actinomycetales</taxon>
        <taxon>Actinomycetaceae</taxon>
        <taxon>Gleimia</taxon>
    </lineage>
</organism>
<evidence type="ECO:0000313" key="4">
    <source>
        <dbReference type="Proteomes" id="UP001247542"/>
    </source>
</evidence>
<evidence type="ECO:0000256" key="2">
    <source>
        <dbReference type="SAM" id="Phobius"/>
    </source>
</evidence>
<sequence>MKNMLKRMTLPIVFILIGALMAVAGVLYATVLRPDSSMRATMDAPKSPYVVTKARLFGDVISSEATVTAQSKGKPVSVAVADETDAVGWLGDSAYTQVTGLSSWERLKLEEHAAQDEKTQHGAVAQLDTWKSFKSGEGAVKVKIPADARNLVVLASTDGKEPAPQLTVTWTQETSVGWAIALAITGVVILALGLALMLHNRARRTKTEQEQAAQQQERVQPEETMIETTVGERTVKLPSRRAIREARQRGETEIVIDGHSFSTQAIPVVRKVRDPEASSRSHRKEGARDDS</sequence>
<feature type="transmembrane region" description="Helical" evidence="2">
    <location>
        <begin position="176"/>
        <end position="198"/>
    </location>
</feature>
<keyword evidence="2" id="KW-1133">Transmembrane helix</keyword>
<dbReference type="Proteomes" id="UP001247542">
    <property type="component" value="Unassembled WGS sequence"/>
</dbReference>
<keyword evidence="2" id="KW-0472">Membrane</keyword>
<accession>A0ABU3IAL0</accession>
<keyword evidence="4" id="KW-1185">Reference proteome</keyword>
<proteinExistence type="predicted"/>
<gene>
    <name evidence="3" type="ORF">QS713_04945</name>
</gene>
<dbReference type="RefSeq" id="WP_313272947.1">
    <property type="nucleotide sequence ID" value="NZ_JASXSX010000001.1"/>
</dbReference>
<evidence type="ECO:0000256" key="1">
    <source>
        <dbReference type="SAM" id="MobiDB-lite"/>
    </source>
</evidence>
<dbReference type="EMBL" id="JASXSX010000001">
    <property type="protein sequence ID" value="MDT3767413.1"/>
    <property type="molecule type" value="Genomic_DNA"/>
</dbReference>
<reference evidence="3 4" key="1">
    <citation type="submission" date="2023-06" db="EMBL/GenBank/DDBJ databases">
        <title>Draft genome sequence of Gleimia hominis type strain CCUG 57540T.</title>
        <authorList>
            <person name="Salva-Serra F."/>
            <person name="Cardew S."/>
            <person name="Jensie Markopoulos S."/>
            <person name="Ohlen M."/>
            <person name="Inganas E."/>
            <person name="Svensson-Stadler L."/>
            <person name="Moore E.R.B."/>
        </authorList>
    </citation>
    <scope>NUCLEOTIDE SEQUENCE [LARGE SCALE GENOMIC DNA]</scope>
    <source>
        <strain evidence="3 4">CCUG 57540</strain>
    </source>
</reference>
<feature type="region of interest" description="Disordered" evidence="1">
    <location>
        <begin position="266"/>
        <end position="291"/>
    </location>
</feature>
<name>A0ABU3IAL0_9ACTO</name>
<comment type="caution">
    <text evidence="3">The sequence shown here is derived from an EMBL/GenBank/DDBJ whole genome shotgun (WGS) entry which is preliminary data.</text>
</comment>
<evidence type="ECO:0000313" key="3">
    <source>
        <dbReference type="EMBL" id="MDT3767413.1"/>
    </source>
</evidence>
<evidence type="ECO:0008006" key="5">
    <source>
        <dbReference type="Google" id="ProtNLM"/>
    </source>
</evidence>